<dbReference type="SUPFAM" id="SSF109854">
    <property type="entry name" value="DinB/YfiT-like putative metalloenzymes"/>
    <property type="match status" value="1"/>
</dbReference>
<keyword evidence="2" id="KW-1185">Reference proteome</keyword>
<gene>
    <name evidence="1" type="ORF">PENARI_c003G05018</name>
</gene>
<dbReference type="Proteomes" id="UP000177622">
    <property type="component" value="Unassembled WGS sequence"/>
</dbReference>
<dbReference type="Gene3D" id="1.20.120.450">
    <property type="entry name" value="dinb family like domain"/>
    <property type="match status" value="1"/>
</dbReference>
<dbReference type="GeneID" id="34573086"/>
<dbReference type="OrthoDB" id="3724345at2759"/>
<comment type="caution">
    <text evidence="1">The sequence shown here is derived from an EMBL/GenBank/DDBJ whole genome shotgun (WGS) entry which is preliminary data.</text>
</comment>
<evidence type="ECO:0008006" key="3">
    <source>
        <dbReference type="Google" id="ProtNLM"/>
    </source>
</evidence>
<protein>
    <recommendedName>
        <fullName evidence="3">DUF1993 domain-containing protein</fullName>
    </recommendedName>
</protein>
<dbReference type="PANTHER" id="PTHR36922:SF1">
    <property type="entry name" value="DUF1993 DOMAIN-CONTAINING PROTEIN"/>
    <property type="match status" value="1"/>
</dbReference>
<name>A0A1F5LTK8_PENAI</name>
<dbReference type="InterPro" id="IPR034660">
    <property type="entry name" value="DinB/YfiT-like"/>
</dbReference>
<sequence>MDLPSYSIYDGTFHPAKVALISLNHLLMKAEGHVNAATLLTAKLYADSKPFKFHVHQAIQKAEEMLAKLTHRPSTIFDPMQSFFEMHSTSAQVLGGLNIANRSVVTERGEDTELGIWPNGLTVSNRVEFANGVSLPNIFYHLTMVFEILCKEGVPLDEEDFNDGFLFLHHHE</sequence>
<proteinExistence type="predicted"/>
<dbReference type="Pfam" id="PF09351">
    <property type="entry name" value="DUF1993"/>
    <property type="match status" value="1"/>
</dbReference>
<dbReference type="RefSeq" id="XP_022491798.1">
    <property type="nucleotide sequence ID" value="XM_022628352.1"/>
</dbReference>
<reference evidence="1 2" key="1">
    <citation type="journal article" date="2016" name="Sci. Rep.">
        <title>Penicillium arizonense, a new, genome sequenced fungal species, reveals a high chemical diversity in secreted metabolites.</title>
        <authorList>
            <person name="Grijseels S."/>
            <person name="Nielsen J.C."/>
            <person name="Randelovic M."/>
            <person name="Nielsen J."/>
            <person name="Nielsen K.F."/>
            <person name="Workman M."/>
            <person name="Frisvad J.C."/>
        </authorList>
    </citation>
    <scope>NUCLEOTIDE SEQUENCE [LARGE SCALE GENOMIC DNA]</scope>
    <source>
        <strain evidence="1 2">CBS 141311</strain>
    </source>
</reference>
<dbReference type="AlphaFoldDB" id="A0A1F5LTK8"/>
<dbReference type="PANTHER" id="PTHR36922">
    <property type="entry name" value="BLL2446 PROTEIN"/>
    <property type="match status" value="1"/>
</dbReference>
<dbReference type="STRING" id="1835702.A0A1F5LTK8"/>
<accession>A0A1F5LTK8</accession>
<evidence type="ECO:0000313" key="2">
    <source>
        <dbReference type="Proteomes" id="UP000177622"/>
    </source>
</evidence>
<dbReference type="InterPro" id="IPR018531">
    <property type="entry name" value="DUF1993"/>
</dbReference>
<evidence type="ECO:0000313" key="1">
    <source>
        <dbReference type="EMBL" id="OGE56370.1"/>
    </source>
</evidence>
<dbReference type="EMBL" id="LXJU01000003">
    <property type="protein sequence ID" value="OGE56370.1"/>
    <property type="molecule type" value="Genomic_DNA"/>
</dbReference>
<organism evidence="1 2">
    <name type="scientific">Penicillium arizonense</name>
    <dbReference type="NCBI Taxonomy" id="1835702"/>
    <lineage>
        <taxon>Eukaryota</taxon>
        <taxon>Fungi</taxon>
        <taxon>Dikarya</taxon>
        <taxon>Ascomycota</taxon>
        <taxon>Pezizomycotina</taxon>
        <taxon>Eurotiomycetes</taxon>
        <taxon>Eurotiomycetidae</taxon>
        <taxon>Eurotiales</taxon>
        <taxon>Aspergillaceae</taxon>
        <taxon>Penicillium</taxon>
    </lineage>
</organism>